<gene>
    <name evidence="6" type="ORF">NYF23_09785</name>
</gene>
<protein>
    <submittedName>
        <fullName evidence="6">MAPEG family protein</fullName>
    </submittedName>
</protein>
<evidence type="ECO:0000256" key="5">
    <source>
        <dbReference type="SAM" id="Phobius"/>
    </source>
</evidence>
<sequence length="121" mass="13580">MSDIILYVLALTLFQIWLLPMAVNLKNSAYLLSNRDEEVETSVTFQRIKRAAANLQETLPIFLTLALLSMIMDVDMTQAATAWLALRVIHLACYSLGFAMLRSLSWVGSVIALIYMALQLV</sequence>
<keyword evidence="4 5" id="KW-0472">Membrane</keyword>
<evidence type="ECO:0000256" key="2">
    <source>
        <dbReference type="ARBA" id="ARBA00022692"/>
    </source>
</evidence>
<feature type="transmembrane region" description="Helical" evidence="5">
    <location>
        <begin position="98"/>
        <end position="118"/>
    </location>
</feature>
<accession>A0ABY5TKD1</accession>
<evidence type="ECO:0000313" key="7">
    <source>
        <dbReference type="Proteomes" id="UP001059934"/>
    </source>
</evidence>
<evidence type="ECO:0000256" key="1">
    <source>
        <dbReference type="ARBA" id="ARBA00004370"/>
    </source>
</evidence>
<name>A0ABY5TKD1_9GAMM</name>
<dbReference type="EMBL" id="CP103416">
    <property type="protein sequence ID" value="UVW34308.1"/>
    <property type="molecule type" value="Genomic_DNA"/>
</dbReference>
<feature type="transmembrane region" description="Helical" evidence="5">
    <location>
        <begin position="6"/>
        <end position="25"/>
    </location>
</feature>
<keyword evidence="7" id="KW-1185">Reference proteome</keyword>
<dbReference type="Pfam" id="PF01124">
    <property type="entry name" value="MAPEG"/>
    <property type="match status" value="1"/>
</dbReference>
<organism evidence="6 7">
    <name type="scientific">SAR92 clade bacterium H455</name>
    <dbReference type="NCBI Taxonomy" id="2974818"/>
    <lineage>
        <taxon>Bacteria</taxon>
        <taxon>Pseudomonadati</taxon>
        <taxon>Pseudomonadota</taxon>
        <taxon>Gammaproteobacteria</taxon>
        <taxon>Cellvibrionales</taxon>
        <taxon>Porticoccaceae</taxon>
        <taxon>SAR92 clade</taxon>
    </lineage>
</organism>
<comment type="subcellular location">
    <subcellularLocation>
        <location evidence="1">Membrane</location>
    </subcellularLocation>
</comment>
<dbReference type="Proteomes" id="UP001059934">
    <property type="component" value="Chromosome"/>
</dbReference>
<evidence type="ECO:0000256" key="4">
    <source>
        <dbReference type="ARBA" id="ARBA00023136"/>
    </source>
</evidence>
<dbReference type="Gene3D" id="1.20.120.550">
    <property type="entry name" value="Membrane associated eicosanoid/glutathione metabolism-like domain"/>
    <property type="match status" value="1"/>
</dbReference>
<keyword evidence="3 5" id="KW-1133">Transmembrane helix</keyword>
<feature type="transmembrane region" description="Helical" evidence="5">
    <location>
        <begin position="59"/>
        <end position="86"/>
    </location>
</feature>
<dbReference type="SUPFAM" id="SSF161084">
    <property type="entry name" value="MAPEG domain-like"/>
    <property type="match status" value="1"/>
</dbReference>
<reference evidence="6" key="1">
    <citation type="submission" date="2022-08" db="EMBL/GenBank/DDBJ databases">
        <title>Catabolic pathway analysis in culturable SAR92 clade bacteria reveals their overlooked roles in DMSP degradation in coastal seas.</title>
        <authorList>
            <person name="He X."/>
            <person name="Zhang X."/>
            <person name="Zhang Y."/>
        </authorList>
    </citation>
    <scope>NUCLEOTIDE SEQUENCE</scope>
    <source>
        <strain evidence="6">H455</strain>
    </source>
</reference>
<evidence type="ECO:0000313" key="6">
    <source>
        <dbReference type="EMBL" id="UVW34308.1"/>
    </source>
</evidence>
<dbReference type="InterPro" id="IPR001129">
    <property type="entry name" value="Membr-assoc_MAPEG"/>
</dbReference>
<evidence type="ECO:0000256" key="3">
    <source>
        <dbReference type="ARBA" id="ARBA00022989"/>
    </source>
</evidence>
<keyword evidence="2 5" id="KW-0812">Transmembrane</keyword>
<dbReference type="InterPro" id="IPR023352">
    <property type="entry name" value="MAPEG-like_dom_sf"/>
</dbReference>
<proteinExistence type="predicted"/>